<dbReference type="Pfam" id="PF01843">
    <property type="entry name" value="DIL"/>
    <property type="match status" value="1"/>
</dbReference>
<dbReference type="CDD" id="cd15470">
    <property type="entry name" value="Myo5_CBD"/>
    <property type="match status" value="1"/>
</dbReference>
<gene>
    <name evidence="14" type="primary">LOC104940954</name>
</gene>
<evidence type="ECO:0000256" key="2">
    <source>
        <dbReference type="ARBA" id="ARBA00022741"/>
    </source>
</evidence>
<dbReference type="FunFam" id="1.10.10.820:FF:000001">
    <property type="entry name" value="Myosin heavy chain"/>
    <property type="match status" value="1"/>
</dbReference>
<evidence type="ECO:0000313" key="14">
    <source>
        <dbReference type="RefSeq" id="XP_010764277.1"/>
    </source>
</evidence>
<dbReference type="PROSITE" id="PS51126">
    <property type="entry name" value="DILUTE"/>
    <property type="match status" value="1"/>
</dbReference>
<dbReference type="PRINTS" id="PR00193">
    <property type="entry name" value="MYOSINHEAVY"/>
</dbReference>
<evidence type="ECO:0000256" key="6">
    <source>
        <dbReference type="ARBA" id="ARBA00023175"/>
    </source>
</evidence>
<evidence type="ECO:0000259" key="11">
    <source>
        <dbReference type="PROSITE" id="PS51126"/>
    </source>
</evidence>
<evidence type="ECO:0000256" key="8">
    <source>
        <dbReference type="PROSITE-ProRule" id="PRU00782"/>
    </source>
</evidence>
<dbReference type="GO" id="GO:0016459">
    <property type="term" value="C:myosin complex"/>
    <property type="evidence" value="ECO:0007669"/>
    <property type="project" value="UniProtKB-KW"/>
</dbReference>
<dbReference type="SMART" id="SM01132">
    <property type="entry name" value="DIL"/>
    <property type="match status" value="1"/>
</dbReference>
<dbReference type="PANTHER" id="PTHR13140:SF853">
    <property type="entry name" value="UNCONVENTIONAL MYOSIN-VB ISOFORM X2"/>
    <property type="match status" value="1"/>
</dbReference>
<keyword evidence="5 8" id="KW-0518">Myosin</keyword>
<dbReference type="GO" id="GO:0016020">
    <property type="term" value="C:membrane"/>
    <property type="evidence" value="ECO:0007669"/>
    <property type="project" value="TreeGrafter"/>
</dbReference>
<proteinExistence type="inferred from homology"/>
<organism evidence="13 14">
    <name type="scientific">Notothenia coriiceps</name>
    <name type="common">black rockcod</name>
    <dbReference type="NCBI Taxonomy" id="8208"/>
    <lineage>
        <taxon>Eukaryota</taxon>
        <taxon>Metazoa</taxon>
        <taxon>Chordata</taxon>
        <taxon>Craniata</taxon>
        <taxon>Vertebrata</taxon>
        <taxon>Euteleostomi</taxon>
        <taxon>Actinopterygii</taxon>
        <taxon>Neopterygii</taxon>
        <taxon>Teleostei</taxon>
        <taxon>Neoteleostei</taxon>
        <taxon>Acanthomorphata</taxon>
        <taxon>Eupercaria</taxon>
        <taxon>Perciformes</taxon>
        <taxon>Notothenioidei</taxon>
        <taxon>Nototheniidae</taxon>
        <taxon>Notothenia</taxon>
    </lineage>
</organism>
<keyword evidence="3 8" id="KW-0067">ATP-binding</keyword>
<dbReference type="GO" id="GO:0007015">
    <property type="term" value="P:actin filament organization"/>
    <property type="evidence" value="ECO:0007669"/>
    <property type="project" value="TreeGrafter"/>
</dbReference>
<feature type="region of interest" description="Disordered" evidence="10">
    <location>
        <begin position="768"/>
        <end position="791"/>
    </location>
</feature>
<dbReference type="PANTHER" id="PTHR13140">
    <property type="entry name" value="MYOSIN"/>
    <property type="match status" value="1"/>
</dbReference>
<comment type="caution">
    <text evidence="8">Lacks conserved residue(s) required for the propagation of feature annotation.</text>
</comment>
<accession>A0A6I9MIG7</accession>
<evidence type="ECO:0000256" key="7">
    <source>
        <dbReference type="ARBA" id="ARBA00023203"/>
    </source>
</evidence>
<dbReference type="Pfam" id="PF00063">
    <property type="entry name" value="Myosin_head"/>
    <property type="match status" value="1"/>
</dbReference>
<evidence type="ECO:0000313" key="13">
    <source>
        <dbReference type="Proteomes" id="UP000504611"/>
    </source>
</evidence>
<dbReference type="KEGG" id="ncc:104940954"/>
<dbReference type="Pfam" id="PF00612">
    <property type="entry name" value="IQ"/>
    <property type="match status" value="2"/>
</dbReference>
<keyword evidence="6 8" id="KW-0505">Motor protein</keyword>
<dbReference type="InterPro" id="IPR001609">
    <property type="entry name" value="Myosin_head_motor_dom-like"/>
</dbReference>
<feature type="domain" description="Myosin motor" evidence="12">
    <location>
        <begin position="68"/>
        <end position="357"/>
    </location>
</feature>
<protein>
    <submittedName>
        <fullName evidence="14">Unconventional myosin-Va</fullName>
    </submittedName>
</protein>
<sequence length="1206" mass="134126">MTSLELYSKGARVWVPDPDAVWVSALLLKDYSPGDNNLLLQLSDGEEAHYPLASPSDLPPPGNPDILEGENDLTALSFLHEAAVLHNLRVRFLDYSSIYTYCGIVLVAINPYDQLPIYGEEVIDAYSGQDMADMEPHIFSVAEEAYRTMTREEKNQSIIISGESGSGKTVSAKFTMRYFAVVGGAAQQTSVEERVLASNPIMESIGNAKTTRNDNSSRFGKYIEIGFGRKGDIIGANMRTYLLEKSRVVFQASAERNYHIFYQLCASRELPEMRSFKLDAPENFRYTSQGGETQIPGTDDLLDLERTRNAFTILGVQPDQQMELFRILAAVLHLGNVNIQASGRNSDRSYIDRSAKLAVTGIRDRGGTNHLNRGYGLALTLRYTKAALVIQKTHRMVAVRQLFLMIRQATITIQAFSRGTMARRRYRQVLVERAAVLLQARVRGWMARRAYRRVRETVVFMQCCARRRAARRELMKLKTEARSVEKFRELNKGMEVKLMQLQLRADQEAREAAALRETLHAEREAGSAELEALKVTVQKMESQKQEKPPPCPVISEKEVEERRRAEEKAAQDILQLTQELQALQREKDSFCQEKEDLSARLFEQEQAQEECVQQAVSEASASLRAELDEERRKYQGLLRDFTRLEQRYDNLREMSLLTEGTKVHRRTDSTQSLSLELPSPSTAPLSPFSSFSSSFSSCLPSPEEVRRVSVTSPTLERRESVWSFQTPMDQLMVSMDVAKDPAVKMKVEDLAHAYDAVRVANKLLESQLRSQSPSEGGGAGGSEEARSVQLSCGSPLPGPQVSLLPSAFTAETSSCPSRSKPAVTGLLECRKKDENKLIKNLITDVRVDSALSLPPGLPASVLFLCVHQADCSGDQTQARSLCSAAVTAMKAALKKHSKDVDMTALWLKNACLLHDLLRQHSPRQTLDSDDIAPLTVDLSDLIRALSDLCIQAYQQLLSITEKRLQNIIVPAMLESETIPGLSGSTVKLVTSRKRAGSDPRPVGGDAPSMAAVLRELGALHTALSHQALPPSQMEQAFHQLTYFISASALNSLLLRKDMCCWSRGMQIRYNVSLLEEWLRSKGLQAGGAVATLEPLIQAVQLLQAGKKSEADAKALVQTCTALSSQQIVKILTLYTPHSDLDERVTLNFIRTVQGLLKGSSDGQPPQLLMDVRRVFPVTFPFSPPAALHAEQLVIPDSLKINFLRRA</sequence>
<evidence type="ECO:0000256" key="5">
    <source>
        <dbReference type="ARBA" id="ARBA00023123"/>
    </source>
</evidence>
<keyword evidence="2 8" id="KW-0547">Nucleotide-binding</keyword>
<dbReference type="Proteomes" id="UP000504611">
    <property type="component" value="Unplaced"/>
</dbReference>
<feature type="coiled-coil region" evidence="9">
    <location>
        <begin position="484"/>
        <end position="654"/>
    </location>
</feature>
<evidence type="ECO:0000256" key="4">
    <source>
        <dbReference type="ARBA" id="ARBA00023054"/>
    </source>
</evidence>
<dbReference type="GeneID" id="104940954"/>
<keyword evidence="13" id="KW-1185">Reference proteome</keyword>
<dbReference type="GO" id="GO:0000146">
    <property type="term" value="F:microfilament motor activity"/>
    <property type="evidence" value="ECO:0007669"/>
    <property type="project" value="TreeGrafter"/>
</dbReference>
<dbReference type="Gene3D" id="1.20.5.190">
    <property type="match status" value="2"/>
</dbReference>
<dbReference type="GO" id="GO:0051015">
    <property type="term" value="F:actin filament binding"/>
    <property type="evidence" value="ECO:0007669"/>
    <property type="project" value="TreeGrafter"/>
</dbReference>
<keyword evidence="4 9" id="KW-0175">Coiled coil</keyword>
<reference evidence="14" key="1">
    <citation type="submission" date="2025-08" db="UniProtKB">
        <authorList>
            <consortium name="RefSeq"/>
        </authorList>
    </citation>
    <scope>IDENTIFICATION</scope>
    <source>
        <tissue evidence="14">Muscle</tissue>
    </source>
</reference>
<dbReference type="InterPro" id="IPR036961">
    <property type="entry name" value="Kinesin_motor_dom_sf"/>
</dbReference>
<dbReference type="OrthoDB" id="6108017at2759"/>
<dbReference type="SMART" id="SM00015">
    <property type="entry name" value="IQ"/>
    <property type="match status" value="4"/>
</dbReference>
<dbReference type="SUPFAM" id="SSF52540">
    <property type="entry name" value="P-loop containing nucleoside triphosphate hydrolases"/>
    <property type="match status" value="1"/>
</dbReference>
<dbReference type="PROSITE" id="PS50096">
    <property type="entry name" value="IQ"/>
    <property type="match status" value="2"/>
</dbReference>
<dbReference type="Gene3D" id="3.40.850.10">
    <property type="entry name" value="Kinesin motor domain"/>
    <property type="match status" value="1"/>
</dbReference>
<evidence type="ECO:0000256" key="9">
    <source>
        <dbReference type="SAM" id="Coils"/>
    </source>
</evidence>
<dbReference type="GO" id="GO:0005737">
    <property type="term" value="C:cytoplasm"/>
    <property type="evidence" value="ECO:0007669"/>
    <property type="project" value="TreeGrafter"/>
</dbReference>
<evidence type="ECO:0000259" key="12">
    <source>
        <dbReference type="PROSITE" id="PS51456"/>
    </source>
</evidence>
<name>A0A6I9MIG7_9TELE</name>
<comment type="similarity">
    <text evidence="1 8">Belongs to the TRAFAC class myosin-kinesin ATPase superfamily. Myosin family.</text>
</comment>
<dbReference type="PROSITE" id="PS51456">
    <property type="entry name" value="MYOSIN_MOTOR"/>
    <property type="match status" value="1"/>
</dbReference>
<evidence type="ECO:0000256" key="10">
    <source>
        <dbReference type="SAM" id="MobiDB-lite"/>
    </source>
</evidence>
<dbReference type="InterPro" id="IPR002710">
    <property type="entry name" value="Dilute_dom"/>
</dbReference>
<dbReference type="RefSeq" id="XP_010764277.1">
    <property type="nucleotide sequence ID" value="XM_010765975.1"/>
</dbReference>
<dbReference type="GO" id="GO:0005524">
    <property type="term" value="F:ATP binding"/>
    <property type="evidence" value="ECO:0007669"/>
    <property type="project" value="UniProtKB-UniRule"/>
</dbReference>
<dbReference type="InterPro" id="IPR027417">
    <property type="entry name" value="P-loop_NTPase"/>
</dbReference>
<evidence type="ECO:0000256" key="3">
    <source>
        <dbReference type="ARBA" id="ARBA00022840"/>
    </source>
</evidence>
<feature type="domain" description="Dilute" evidence="11">
    <location>
        <begin position="883"/>
        <end position="1158"/>
    </location>
</feature>
<keyword evidence="7 8" id="KW-0009">Actin-binding</keyword>
<dbReference type="SMART" id="SM00242">
    <property type="entry name" value="MYSc"/>
    <property type="match status" value="1"/>
</dbReference>
<evidence type="ECO:0000256" key="1">
    <source>
        <dbReference type="ARBA" id="ARBA00008314"/>
    </source>
</evidence>
<feature type="binding site" evidence="8">
    <location>
        <begin position="162"/>
        <end position="169"/>
    </location>
    <ligand>
        <name>ATP</name>
        <dbReference type="ChEBI" id="CHEBI:30616"/>
    </ligand>
</feature>
<dbReference type="AlphaFoldDB" id="A0A6I9MIG7"/>
<dbReference type="InterPro" id="IPR000048">
    <property type="entry name" value="IQ_motif_EF-hand-BS"/>
</dbReference>